<comment type="caution">
    <text evidence="12">The sequence shown here is derived from an EMBL/GenBank/DDBJ whole genome shotgun (WGS) entry which is preliminary data.</text>
</comment>
<evidence type="ECO:0000256" key="8">
    <source>
        <dbReference type="SAM" id="MobiDB-lite"/>
    </source>
</evidence>
<dbReference type="SUPFAM" id="SSF51645">
    <property type="entry name" value="Malate synthase G"/>
    <property type="match status" value="1"/>
</dbReference>
<evidence type="ECO:0000256" key="4">
    <source>
        <dbReference type="ARBA" id="ARBA00022532"/>
    </source>
</evidence>
<dbReference type="FunFam" id="3.20.20.360:FF:000001">
    <property type="entry name" value="Malate synthase"/>
    <property type="match status" value="1"/>
</dbReference>
<dbReference type="InterPro" id="IPR048356">
    <property type="entry name" value="MS_N"/>
</dbReference>
<evidence type="ECO:0000256" key="5">
    <source>
        <dbReference type="ARBA" id="ARBA00022679"/>
    </source>
</evidence>
<evidence type="ECO:0000259" key="10">
    <source>
        <dbReference type="Pfam" id="PF20656"/>
    </source>
</evidence>
<feature type="domain" description="Malate synthase TIM barrel" evidence="9">
    <location>
        <begin position="194"/>
        <end position="438"/>
    </location>
</feature>
<dbReference type="PANTHER" id="PTHR42902:SF1">
    <property type="entry name" value="MALATE SYNTHASE 1-RELATED"/>
    <property type="match status" value="1"/>
</dbReference>
<dbReference type="FunFam" id="1.20.1220.12:FF:000001">
    <property type="entry name" value="Malate synthase"/>
    <property type="match status" value="1"/>
</dbReference>
<sequence length="563" mass="61201">MSAVAAFATAQPTPADAPATPADAPATPADAPATPGIALTTQLAGQSALLPAGVLALLVSLHRAVEPERQRRLQARRERQAFFDGGGLPDFRTDTAAIRSEDWRVAPIPDALQDRRVEITGPTDPKMVINALNSGAKVFMADFEDSTAPAWRNLLAGQQALIGAVRGDLTHTAPGADGKPGKHYALRPLEEQAVLIVRPRGWHLDEKHVRIDGQPLAGGLFDAAVFAFHNARTLMCRQRGPYFYLPKLQSMEEAALWETALSHIEGMLGLPHGQIKVTVLIETLPAVFEMDEILHALRDRIVGLNCGRWDYIFSYIKTFRKHADKVLPERGQVTMTQPFLKAYSELLIQTCHRRGAHAMGGMAAQIPINHDAAANEQAMARVRADKLREVTAGHDGTWVAHPALIPVAQAIFDAHMPGPNQHAVLRRDVRVGRDELIAAPTGTITRAGFEGNVEVCVRYLAAWLDGNGCVPIHHLMEDAATAEISRSQLWQWLHVPGQHLDDGTAIDLALLDATLAALPARLGERSALPGGARIDEAIALLGELSRRNELTDFLTLPAYDRID</sequence>
<dbReference type="Pfam" id="PF20656">
    <property type="entry name" value="MS_N"/>
    <property type="match status" value="1"/>
</dbReference>
<dbReference type="GO" id="GO:0006099">
    <property type="term" value="P:tricarboxylic acid cycle"/>
    <property type="evidence" value="ECO:0007669"/>
    <property type="project" value="UniProtKB-KW"/>
</dbReference>
<comment type="similarity">
    <text evidence="1">Belongs to the malate synthase family.</text>
</comment>
<dbReference type="GO" id="GO:0006097">
    <property type="term" value="P:glyoxylate cycle"/>
    <property type="evidence" value="ECO:0007669"/>
    <property type="project" value="UniProtKB-KW"/>
</dbReference>
<organism evidence="12 13">
    <name type="scientific">Stenotrophomonas rhizophila</name>
    <dbReference type="NCBI Taxonomy" id="216778"/>
    <lineage>
        <taxon>Bacteria</taxon>
        <taxon>Pseudomonadati</taxon>
        <taxon>Pseudomonadota</taxon>
        <taxon>Gammaproteobacteria</taxon>
        <taxon>Lysobacterales</taxon>
        <taxon>Lysobacteraceae</taxon>
        <taxon>Stenotrophomonas</taxon>
    </lineage>
</organism>
<gene>
    <name evidence="12" type="ORF">QE424_003456</name>
</gene>
<evidence type="ECO:0000256" key="6">
    <source>
        <dbReference type="ARBA" id="ARBA00047918"/>
    </source>
</evidence>
<protein>
    <recommendedName>
        <fullName evidence="2">malate synthase</fullName>
        <ecNumber evidence="2">2.3.3.9</ecNumber>
    </recommendedName>
</protein>
<dbReference type="AlphaFoldDB" id="A0AAP5EBD5"/>
<dbReference type="NCBIfam" id="TIGR01344">
    <property type="entry name" value="malate_syn_A"/>
    <property type="match status" value="1"/>
</dbReference>
<dbReference type="Pfam" id="PF01274">
    <property type="entry name" value="MS_TIM-barrel"/>
    <property type="match status" value="1"/>
</dbReference>
<dbReference type="InterPro" id="IPR001465">
    <property type="entry name" value="Malate_synthase_TIM"/>
</dbReference>
<feature type="domain" description="Malate synthase N-terminal" evidence="10">
    <location>
        <begin position="49"/>
        <end position="96"/>
    </location>
</feature>
<dbReference type="PANTHER" id="PTHR42902">
    <property type="entry name" value="MALATE SYNTHASE"/>
    <property type="match status" value="1"/>
</dbReference>
<feature type="domain" description="Malate synthase C-terminal" evidence="11">
    <location>
        <begin position="444"/>
        <end position="562"/>
    </location>
</feature>
<dbReference type="RefSeq" id="WP_307107694.1">
    <property type="nucleotide sequence ID" value="NZ_JAUTAS010000001.1"/>
</dbReference>
<evidence type="ECO:0000259" key="11">
    <source>
        <dbReference type="Pfam" id="PF20659"/>
    </source>
</evidence>
<dbReference type="GO" id="GO:0005737">
    <property type="term" value="C:cytoplasm"/>
    <property type="evidence" value="ECO:0007669"/>
    <property type="project" value="TreeGrafter"/>
</dbReference>
<dbReference type="Gene3D" id="3.20.20.360">
    <property type="entry name" value="Malate synthase, domain 3"/>
    <property type="match status" value="1"/>
</dbReference>
<keyword evidence="12" id="KW-0012">Acyltransferase</keyword>
<evidence type="ECO:0000256" key="7">
    <source>
        <dbReference type="PIRSR" id="PIRSR001363-1"/>
    </source>
</evidence>
<dbReference type="GO" id="GO:0004474">
    <property type="term" value="F:malate synthase activity"/>
    <property type="evidence" value="ECO:0007669"/>
    <property type="project" value="UniProtKB-EC"/>
</dbReference>
<dbReference type="InterPro" id="IPR048355">
    <property type="entry name" value="MS_C"/>
</dbReference>
<evidence type="ECO:0000256" key="2">
    <source>
        <dbReference type="ARBA" id="ARBA00012636"/>
    </source>
</evidence>
<feature type="region of interest" description="Disordered" evidence="8">
    <location>
        <begin position="1"/>
        <end position="33"/>
    </location>
</feature>
<keyword evidence="3" id="KW-0329">Glyoxylate bypass</keyword>
<keyword evidence="4" id="KW-0816">Tricarboxylic acid cycle</keyword>
<feature type="active site" description="Proton donor" evidence="7">
    <location>
        <position position="478"/>
    </location>
</feature>
<dbReference type="InterPro" id="IPR044856">
    <property type="entry name" value="Malate_synth_C_sf"/>
</dbReference>
<name>A0AAP5EBD5_9GAMM</name>
<dbReference type="InterPro" id="IPR006252">
    <property type="entry name" value="Malate_synthA"/>
</dbReference>
<evidence type="ECO:0000256" key="1">
    <source>
        <dbReference type="ARBA" id="ARBA00006394"/>
    </source>
</evidence>
<evidence type="ECO:0000256" key="3">
    <source>
        <dbReference type="ARBA" id="ARBA00022435"/>
    </source>
</evidence>
<accession>A0AAP5EBD5</accession>
<dbReference type="CDD" id="cd00727">
    <property type="entry name" value="malate_synt_A"/>
    <property type="match status" value="1"/>
</dbReference>
<dbReference type="InterPro" id="IPR011076">
    <property type="entry name" value="Malate_synth_sf"/>
</dbReference>
<dbReference type="Pfam" id="PF20659">
    <property type="entry name" value="MS_C"/>
    <property type="match status" value="1"/>
</dbReference>
<evidence type="ECO:0000313" key="13">
    <source>
        <dbReference type="Proteomes" id="UP001226084"/>
    </source>
</evidence>
<feature type="active site" description="Proton acceptor" evidence="7">
    <location>
        <position position="198"/>
    </location>
</feature>
<keyword evidence="5 12" id="KW-0808">Transferase</keyword>
<dbReference type="Gene3D" id="1.20.1220.12">
    <property type="entry name" value="Malate synthase, domain III"/>
    <property type="match status" value="1"/>
</dbReference>
<dbReference type="InterPro" id="IPR046363">
    <property type="entry name" value="MS_N_TIM-barrel_dom"/>
</dbReference>
<evidence type="ECO:0000313" key="12">
    <source>
        <dbReference type="EMBL" id="MDQ1110297.1"/>
    </source>
</evidence>
<comment type="catalytic activity">
    <reaction evidence="6">
        <text>glyoxylate + acetyl-CoA + H2O = (S)-malate + CoA + H(+)</text>
        <dbReference type="Rhea" id="RHEA:18181"/>
        <dbReference type="ChEBI" id="CHEBI:15377"/>
        <dbReference type="ChEBI" id="CHEBI:15378"/>
        <dbReference type="ChEBI" id="CHEBI:15589"/>
        <dbReference type="ChEBI" id="CHEBI:36655"/>
        <dbReference type="ChEBI" id="CHEBI:57287"/>
        <dbReference type="ChEBI" id="CHEBI:57288"/>
        <dbReference type="EC" id="2.3.3.9"/>
    </reaction>
</comment>
<evidence type="ECO:0000259" key="9">
    <source>
        <dbReference type="Pfam" id="PF01274"/>
    </source>
</evidence>
<dbReference type="EC" id="2.3.3.9" evidence="2"/>
<dbReference type="Proteomes" id="UP001226084">
    <property type="component" value="Unassembled WGS sequence"/>
</dbReference>
<dbReference type="EMBL" id="JAUTAS010000001">
    <property type="protein sequence ID" value="MDQ1110297.1"/>
    <property type="molecule type" value="Genomic_DNA"/>
</dbReference>
<reference evidence="12" key="1">
    <citation type="submission" date="2023-07" db="EMBL/GenBank/DDBJ databases">
        <title>Functional and genomic diversity of the sorghum phyllosphere microbiome.</title>
        <authorList>
            <person name="Shade A."/>
        </authorList>
    </citation>
    <scope>NUCLEOTIDE SEQUENCE</scope>
    <source>
        <strain evidence="12">SORGH_AS_0457</strain>
    </source>
</reference>
<proteinExistence type="inferred from homology"/>
<dbReference type="PIRSF" id="PIRSF001363">
    <property type="entry name" value="Malate_synth"/>
    <property type="match status" value="1"/>
</dbReference>